<feature type="transmembrane region" description="Helical" evidence="1">
    <location>
        <begin position="29"/>
        <end position="49"/>
    </location>
</feature>
<protein>
    <recommendedName>
        <fullName evidence="4">EpsG family protein</fullName>
    </recommendedName>
</protein>
<feature type="transmembrane region" description="Helical" evidence="1">
    <location>
        <begin position="99"/>
        <end position="119"/>
    </location>
</feature>
<evidence type="ECO:0000313" key="3">
    <source>
        <dbReference type="Proteomes" id="UP000655016"/>
    </source>
</evidence>
<feature type="transmembrane region" description="Helical" evidence="1">
    <location>
        <begin position="56"/>
        <end position="79"/>
    </location>
</feature>
<accession>A0ABQ1U1N5</accession>
<keyword evidence="1" id="KW-0812">Transmembrane</keyword>
<name>A0ABQ1U1N5_9FLAO</name>
<evidence type="ECO:0000256" key="1">
    <source>
        <dbReference type="SAM" id="Phobius"/>
    </source>
</evidence>
<dbReference type="Proteomes" id="UP000655016">
    <property type="component" value="Unassembled WGS sequence"/>
</dbReference>
<reference evidence="3" key="1">
    <citation type="journal article" date="2019" name="Int. J. Syst. Evol. Microbiol.">
        <title>The Global Catalogue of Microorganisms (GCM) 10K type strain sequencing project: providing services to taxonomists for standard genome sequencing and annotation.</title>
        <authorList>
            <consortium name="The Broad Institute Genomics Platform"/>
            <consortium name="The Broad Institute Genome Sequencing Center for Infectious Disease"/>
            <person name="Wu L."/>
            <person name="Ma J."/>
        </authorList>
    </citation>
    <scope>NUCLEOTIDE SEQUENCE [LARGE SCALE GENOMIC DNA]</scope>
    <source>
        <strain evidence="3">CGMCC 1.16060</strain>
    </source>
</reference>
<evidence type="ECO:0008006" key="4">
    <source>
        <dbReference type="Google" id="ProtNLM"/>
    </source>
</evidence>
<evidence type="ECO:0000313" key="2">
    <source>
        <dbReference type="EMBL" id="GGF08239.1"/>
    </source>
</evidence>
<sequence length="128" mass="15576">MPYLENLDFFRYVLWKINDYSKVNIVIGYTHWLFFAFITLLYLLGIILYKKRMLHPFLVTTAFFYYVSYFVNPIMAFRFTPYVLFALLFLNFDPLKKQIVRILNLSSVFLCVIYLFILYHTHNKLILI</sequence>
<keyword evidence="3" id="KW-1185">Reference proteome</keyword>
<comment type="caution">
    <text evidence="2">The sequence shown here is derived from an EMBL/GenBank/DDBJ whole genome shotgun (WGS) entry which is preliminary data.</text>
</comment>
<organism evidence="2 3">
    <name type="scientific">Flavobacterium limi</name>
    <dbReference type="NCBI Taxonomy" id="2045105"/>
    <lineage>
        <taxon>Bacteria</taxon>
        <taxon>Pseudomonadati</taxon>
        <taxon>Bacteroidota</taxon>
        <taxon>Flavobacteriia</taxon>
        <taxon>Flavobacteriales</taxon>
        <taxon>Flavobacteriaceae</taxon>
        <taxon>Flavobacterium</taxon>
    </lineage>
</organism>
<keyword evidence="1" id="KW-1133">Transmembrane helix</keyword>
<dbReference type="EMBL" id="BMKP01000003">
    <property type="protein sequence ID" value="GGF08239.1"/>
    <property type="molecule type" value="Genomic_DNA"/>
</dbReference>
<gene>
    <name evidence="2" type="ORF">GCM10011518_16850</name>
</gene>
<keyword evidence="1" id="KW-0472">Membrane</keyword>
<proteinExistence type="predicted"/>